<evidence type="ECO:0000259" key="2">
    <source>
        <dbReference type="Pfam" id="PF03527"/>
    </source>
</evidence>
<feature type="non-terminal residue" evidence="3">
    <location>
        <position position="1"/>
    </location>
</feature>
<dbReference type="Pfam" id="PF03527">
    <property type="entry name" value="RHS"/>
    <property type="match status" value="1"/>
</dbReference>
<sequence length="243" mass="26096">HTDHLNTPQVVSDNQGTVVWRADYDAFGQASIAPGSILTFNLRFPGQYFDSETGLHYNYYRDYDPSTGRYLQSDPIGLRGGLNTYVYVNSNPVMYIDPLGLTALQYDQSSGTLTVDPQNGSSPYNIPSSSGRNGSTDQTARNQGPIPTGGYTGNASNLTNPGFFGDLARNTRGDWGDWRMPLNPNDGTNTFGRDGFFLHGGSGDGSAGCIDIGGGITGNDQTDRLLNDILNDPDGIIPLTVIP</sequence>
<keyword evidence="4" id="KW-1185">Reference proteome</keyword>
<dbReference type="OrthoDB" id="9815414at2"/>
<name>A0A1H4HBN0_9GAMM</name>
<evidence type="ECO:0000256" key="1">
    <source>
        <dbReference type="SAM" id="MobiDB-lite"/>
    </source>
</evidence>
<dbReference type="PRINTS" id="PR00394">
    <property type="entry name" value="RHSPROTEIN"/>
</dbReference>
<dbReference type="PANTHER" id="PTHR32305">
    <property type="match status" value="1"/>
</dbReference>
<feature type="domain" description="RHS protein conserved region" evidence="2">
    <location>
        <begin position="1"/>
        <end position="29"/>
    </location>
</feature>
<dbReference type="PANTHER" id="PTHR32305:SF15">
    <property type="entry name" value="PROTEIN RHSA-RELATED"/>
    <property type="match status" value="1"/>
</dbReference>
<accession>A0A1H4HBN0</accession>
<dbReference type="InterPro" id="IPR050708">
    <property type="entry name" value="T6SS_VgrG/RHS"/>
</dbReference>
<feature type="region of interest" description="Disordered" evidence="1">
    <location>
        <begin position="112"/>
        <end position="157"/>
    </location>
</feature>
<proteinExistence type="predicted"/>
<dbReference type="STRING" id="1122198.SAMN02745729_1415"/>
<protein>
    <submittedName>
        <fullName evidence="3">RHS repeat-associated core domain-containing protein</fullName>
    </submittedName>
</protein>
<dbReference type="RefSeq" id="WP_139253994.1">
    <property type="nucleotide sequence ID" value="NZ_FNRJ01000041.1"/>
</dbReference>
<dbReference type="NCBIfam" id="TIGR03696">
    <property type="entry name" value="Rhs_assc_core"/>
    <property type="match status" value="1"/>
</dbReference>
<dbReference type="Gene3D" id="2.180.10.10">
    <property type="entry name" value="RHS repeat-associated core"/>
    <property type="match status" value="1"/>
</dbReference>
<dbReference type="InterPro" id="IPR001826">
    <property type="entry name" value="RHS"/>
</dbReference>
<reference evidence="4" key="1">
    <citation type="submission" date="2016-10" db="EMBL/GenBank/DDBJ databases">
        <authorList>
            <person name="Varghese N."/>
            <person name="Submissions S."/>
        </authorList>
    </citation>
    <scope>NUCLEOTIDE SEQUENCE [LARGE SCALE GENOMIC DNA]</scope>
    <source>
        <strain evidence="4">DSM 11526</strain>
    </source>
</reference>
<evidence type="ECO:0000313" key="3">
    <source>
        <dbReference type="EMBL" id="SEB19056.1"/>
    </source>
</evidence>
<dbReference type="InterPro" id="IPR022385">
    <property type="entry name" value="Rhs_assc_core"/>
</dbReference>
<gene>
    <name evidence="3" type="ORF">SAMN02745729_1415</name>
</gene>
<evidence type="ECO:0000313" key="4">
    <source>
        <dbReference type="Proteomes" id="UP000242469"/>
    </source>
</evidence>
<feature type="compositionally biased region" description="Polar residues" evidence="1">
    <location>
        <begin position="112"/>
        <end position="142"/>
    </location>
</feature>
<organism evidence="3 4">
    <name type="scientific">Marinobacterium iners DSM 11526</name>
    <dbReference type="NCBI Taxonomy" id="1122198"/>
    <lineage>
        <taxon>Bacteria</taxon>
        <taxon>Pseudomonadati</taxon>
        <taxon>Pseudomonadota</taxon>
        <taxon>Gammaproteobacteria</taxon>
        <taxon>Oceanospirillales</taxon>
        <taxon>Oceanospirillaceae</taxon>
        <taxon>Marinobacterium</taxon>
    </lineage>
</organism>
<dbReference type="AlphaFoldDB" id="A0A1H4HBN0"/>
<dbReference type="EMBL" id="FNRJ01000041">
    <property type="protein sequence ID" value="SEB19056.1"/>
    <property type="molecule type" value="Genomic_DNA"/>
</dbReference>
<dbReference type="Proteomes" id="UP000242469">
    <property type="component" value="Unassembled WGS sequence"/>
</dbReference>